<accession>A0ABP7GKR1</accession>
<keyword evidence="1" id="KW-0472">Membrane</keyword>
<comment type="caution">
    <text evidence="2">The sequence shown here is derived from an EMBL/GenBank/DDBJ whole genome shotgun (WGS) entry which is preliminary data.</text>
</comment>
<keyword evidence="1" id="KW-1133">Transmembrane helix</keyword>
<dbReference type="Proteomes" id="UP001500748">
    <property type="component" value="Unassembled WGS sequence"/>
</dbReference>
<organism evidence="2 3">
    <name type="scientific">Flavobacterium ginsengiterrae</name>
    <dbReference type="NCBI Taxonomy" id="871695"/>
    <lineage>
        <taxon>Bacteria</taxon>
        <taxon>Pseudomonadati</taxon>
        <taxon>Bacteroidota</taxon>
        <taxon>Flavobacteriia</taxon>
        <taxon>Flavobacteriales</taxon>
        <taxon>Flavobacteriaceae</taxon>
        <taxon>Flavobacterium</taxon>
    </lineage>
</organism>
<reference evidence="3" key="1">
    <citation type="journal article" date="2019" name="Int. J. Syst. Evol. Microbiol.">
        <title>The Global Catalogue of Microorganisms (GCM) 10K type strain sequencing project: providing services to taxonomists for standard genome sequencing and annotation.</title>
        <authorList>
            <consortium name="The Broad Institute Genomics Platform"/>
            <consortium name="The Broad Institute Genome Sequencing Center for Infectious Disease"/>
            <person name="Wu L."/>
            <person name="Ma J."/>
        </authorList>
    </citation>
    <scope>NUCLEOTIDE SEQUENCE [LARGE SCALE GENOMIC DNA]</scope>
    <source>
        <strain evidence="3">JCM 17337</strain>
    </source>
</reference>
<protein>
    <submittedName>
        <fullName evidence="2">Uncharacterized protein</fullName>
    </submittedName>
</protein>
<evidence type="ECO:0000313" key="2">
    <source>
        <dbReference type="EMBL" id="GAA3766419.1"/>
    </source>
</evidence>
<name>A0ABP7GKR1_9FLAO</name>
<keyword evidence="3" id="KW-1185">Reference proteome</keyword>
<sequence>MLIKDDLPTLDRPINAYSGKKSFGHFDASELLTINSAVLIFMFFGFKTSFKIES</sequence>
<dbReference type="EMBL" id="BAABDU010000003">
    <property type="protein sequence ID" value="GAA3766419.1"/>
    <property type="molecule type" value="Genomic_DNA"/>
</dbReference>
<feature type="transmembrane region" description="Helical" evidence="1">
    <location>
        <begin position="31"/>
        <end position="50"/>
    </location>
</feature>
<proteinExistence type="predicted"/>
<keyword evidence="1" id="KW-0812">Transmembrane</keyword>
<evidence type="ECO:0000256" key="1">
    <source>
        <dbReference type="SAM" id="Phobius"/>
    </source>
</evidence>
<evidence type="ECO:0000313" key="3">
    <source>
        <dbReference type="Proteomes" id="UP001500748"/>
    </source>
</evidence>
<gene>
    <name evidence="2" type="ORF">GCM10022423_18780</name>
</gene>